<dbReference type="Proteomes" id="UP000247702">
    <property type="component" value="Unassembled WGS sequence"/>
</dbReference>
<sequence>AFKDFENLPNLHVSFHLMQHAKNYATLLNTSVETKEMVHRIFKNIVSQTNQKNVNLDLLKRYTTLFALRHLFDGGVDNHFSSSNNALTNLSSHLKRLINDWFITREFFDLDISEDLHEVEDNDTIIQYRLHVGEVVTIMAENDDRNFVIVRSIFSHQRNNQHYAFIIVDWFEITNQMKLECPIYKLRIANEHRRIFPISKVDTHSTAHFIHNCNDGCVEGNHDLGNNSYIRNLYFFTAV</sequence>
<feature type="non-terminal residue" evidence="1">
    <location>
        <position position="1"/>
    </location>
</feature>
<dbReference type="AlphaFoldDB" id="A0A2Z6RFH9"/>
<accession>A0A2Z6RFH9</accession>
<evidence type="ECO:0000313" key="1">
    <source>
        <dbReference type="EMBL" id="GBC00844.1"/>
    </source>
</evidence>
<organism evidence="1 2">
    <name type="scientific">Rhizophagus clarus</name>
    <dbReference type="NCBI Taxonomy" id="94130"/>
    <lineage>
        <taxon>Eukaryota</taxon>
        <taxon>Fungi</taxon>
        <taxon>Fungi incertae sedis</taxon>
        <taxon>Mucoromycota</taxon>
        <taxon>Glomeromycotina</taxon>
        <taxon>Glomeromycetes</taxon>
        <taxon>Glomerales</taxon>
        <taxon>Glomeraceae</taxon>
        <taxon>Rhizophagus</taxon>
    </lineage>
</organism>
<evidence type="ECO:0000313" key="2">
    <source>
        <dbReference type="Proteomes" id="UP000247702"/>
    </source>
</evidence>
<dbReference type="STRING" id="94130.A0A2Z6RFH9"/>
<reference evidence="1 2" key="1">
    <citation type="submission" date="2017-11" db="EMBL/GenBank/DDBJ databases">
        <title>The genome of Rhizophagus clarus HR1 reveals common genetic basis of auxotrophy among arbuscular mycorrhizal fungi.</title>
        <authorList>
            <person name="Kobayashi Y."/>
        </authorList>
    </citation>
    <scope>NUCLEOTIDE SEQUENCE [LARGE SCALE GENOMIC DNA]</scope>
    <source>
        <strain evidence="1 2">HR1</strain>
    </source>
</reference>
<dbReference type="EMBL" id="BEXD01003328">
    <property type="protein sequence ID" value="GBC00844.1"/>
    <property type="molecule type" value="Genomic_DNA"/>
</dbReference>
<evidence type="ECO:0008006" key="3">
    <source>
        <dbReference type="Google" id="ProtNLM"/>
    </source>
</evidence>
<gene>
    <name evidence="1" type="ORF">RclHR1_39940001</name>
</gene>
<name>A0A2Z6RFH9_9GLOM</name>
<proteinExistence type="predicted"/>
<comment type="caution">
    <text evidence="1">The sequence shown here is derived from an EMBL/GenBank/DDBJ whole genome shotgun (WGS) entry which is preliminary data.</text>
</comment>
<protein>
    <recommendedName>
        <fullName evidence="3">BAH domain-containing protein</fullName>
    </recommendedName>
</protein>
<keyword evidence="2" id="KW-1185">Reference proteome</keyword>